<organism evidence="8 9">
    <name type="scientific">Rubripirellula obstinata</name>
    <dbReference type="NCBI Taxonomy" id="406547"/>
    <lineage>
        <taxon>Bacteria</taxon>
        <taxon>Pseudomonadati</taxon>
        <taxon>Planctomycetota</taxon>
        <taxon>Planctomycetia</taxon>
        <taxon>Pirellulales</taxon>
        <taxon>Pirellulaceae</taxon>
        <taxon>Rubripirellula</taxon>
    </lineage>
</organism>
<dbReference type="InterPro" id="IPR050464">
    <property type="entry name" value="Zeta_carotene_desat/Oxidored"/>
</dbReference>
<comment type="cofactor">
    <cofactor evidence="1 6">
        <name>FAD</name>
        <dbReference type="ChEBI" id="CHEBI:57692"/>
    </cofactor>
</comment>
<dbReference type="GO" id="GO:0006783">
    <property type="term" value="P:heme biosynthetic process"/>
    <property type="evidence" value="ECO:0007669"/>
    <property type="project" value="UniProtKB-UniRule"/>
</dbReference>
<reference evidence="8 9" key="1">
    <citation type="submission" date="2019-08" db="EMBL/GenBank/DDBJ databases">
        <title>Deep-cultivation of Planctomycetes and their phenomic and genomic characterization uncovers novel biology.</title>
        <authorList>
            <person name="Wiegand S."/>
            <person name="Jogler M."/>
            <person name="Boedeker C."/>
            <person name="Pinto D."/>
            <person name="Vollmers J."/>
            <person name="Rivas-Marin E."/>
            <person name="Kohn T."/>
            <person name="Peeters S.H."/>
            <person name="Heuer A."/>
            <person name="Rast P."/>
            <person name="Oberbeckmann S."/>
            <person name="Bunk B."/>
            <person name="Jeske O."/>
            <person name="Meyerdierks A."/>
            <person name="Storesund J.E."/>
            <person name="Kallscheuer N."/>
            <person name="Luecker S."/>
            <person name="Lage O.M."/>
            <person name="Pohl T."/>
            <person name="Merkel B.J."/>
            <person name="Hornburger P."/>
            <person name="Mueller R.-W."/>
            <person name="Bruemmer F."/>
            <person name="Labrenz M."/>
            <person name="Spormann A.M."/>
            <person name="Op Den Camp H."/>
            <person name="Overmann J."/>
            <person name="Amann R."/>
            <person name="Jetten M.S.M."/>
            <person name="Mascher T."/>
            <person name="Medema M.H."/>
            <person name="Devos D.P."/>
            <person name="Kaster A.-K."/>
            <person name="Ovreas L."/>
            <person name="Rohde M."/>
            <person name="Galperin M.Y."/>
            <person name="Jogler C."/>
        </authorList>
    </citation>
    <scope>NUCLEOTIDE SEQUENCE [LARGE SCALE GENOMIC DNA]</scope>
    <source>
        <strain evidence="8 9">LF1</strain>
    </source>
</reference>
<comment type="pathway">
    <text evidence="6">Porphyrin-containing compound metabolism; protoheme biosynthesis.</text>
</comment>
<dbReference type="Pfam" id="PF01593">
    <property type="entry name" value="Amino_oxidase"/>
    <property type="match status" value="1"/>
</dbReference>
<dbReference type="SUPFAM" id="SSF54373">
    <property type="entry name" value="FAD-linked reductases, C-terminal domain"/>
    <property type="match status" value="1"/>
</dbReference>
<dbReference type="PANTHER" id="PTHR42923:SF3">
    <property type="entry name" value="PROTOPORPHYRINOGEN OXIDASE"/>
    <property type="match status" value="1"/>
</dbReference>
<dbReference type="InterPro" id="IPR004572">
    <property type="entry name" value="Protoporphyrinogen_oxidase"/>
</dbReference>
<evidence type="ECO:0000256" key="1">
    <source>
        <dbReference type="ARBA" id="ARBA00001974"/>
    </source>
</evidence>
<name>A0A5B1CTI9_9BACT</name>
<proteinExistence type="inferred from homology"/>
<accession>A0A5B1CTI9</accession>
<evidence type="ECO:0000256" key="6">
    <source>
        <dbReference type="RuleBase" id="RU364052"/>
    </source>
</evidence>
<dbReference type="EMBL" id="VRLW01000001">
    <property type="protein sequence ID" value="KAA1262544.1"/>
    <property type="molecule type" value="Genomic_DNA"/>
</dbReference>
<dbReference type="EC" id="1.3.3.15" evidence="6"/>
<keyword evidence="3 6" id="KW-0274">FAD</keyword>
<evidence type="ECO:0000313" key="9">
    <source>
        <dbReference type="Proteomes" id="UP000322699"/>
    </source>
</evidence>
<sequence length="493" mass="53153">MRVAIIGGGLSGLATAVQLNLMHQQRLASGEDCSLQIQLFEAGDRVGGVIHTERIGDWVIDHGADMFATKPPAAIELMEKLGATDRLIEPKPNRRGARICFGGNLVPIPDGFVLMRATRTRPMWTTPLLSLMGKLRFFAERFVSARTPSGNDDESVASFVRRRMGNEVLDRIVAPLSAGIYTADVNKLSMRSTMGPIWAMERSHGSLAAATKARQKSGEDSVERSSTGARYGQFRSFPGGMIELIKTLSDSLPENTIQLQSKIDSLHRDDSNGTWNVVQNPGDSSPFDHVVIALPPPAAAKLLEPVSTDAAKSLRQIESASTAIVVLVVNRSDVAKNIDTFGFVVPASENRRILAGSFASHKFEGRADDDQVIIRTFIGGATQSELLHNEDETLIDIAAEELAEIIGLSGKPLWATVVRWNQAMPQYHVGHHQKIEQLESAIAPIEGLSVMNNAMHGVGIAPVIAQAGKVADAIFGALGSGGFDTPKTLNSQR</sequence>
<dbReference type="RefSeq" id="WP_068267025.1">
    <property type="nucleotide sequence ID" value="NZ_LWSK01000149.1"/>
</dbReference>
<comment type="function">
    <text evidence="6">Involved in coproporphyrin-dependent heme b biosynthesis. Catalyzes the oxidation of coproporphyrinogen III to coproporphyrin III.</text>
</comment>
<evidence type="ECO:0000256" key="2">
    <source>
        <dbReference type="ARBA" id="ARBA00022630"/>
    </source>
</evidence>
<dbReference type="GO" id="GO:0004729">
    <property type="term" value="F:oxygen-dependent protoporphyrinogen oxidase activity"/>
    <property type="evidence" value="ECO:0007669"/>
    <property type="project" value="UniProtKB-UniRule"/>
</dbReference>
<evidence type="ECO:0000256" key="5">
    <source>
        <dbReference type="ARBA" id="ARBA00023133"/>
    </source>
</evidence>
<dbReference type="PANTHER" id="PTHR42923">
    <property type="entry name" value="PROTOPORPHYRINOGEN OXIDASE"/>
    <property type="match status" value="1"/>
</dbReference>
<dbReference type="InterPro" id="IPR002937">
    <property type="entry name" value="Amino_oxidase"/>
</dbReference>
<comment type="caution">
    <text evidence="8">The sequence shown here is derived from an EMBL/GenBank/DDBJ whole genome shotgun (WGS) entry which is preliminary data.</text>
</comment>
<protein>
    <recommendedName>
        <fullName evidence="6">Coproporphyrinogen III oxidase</fullName>
        <ecNumber evidence="6">1.3.3.15</ecNumber>
    </recommendedName>
</protein>
<dbReference type="GO" id="GO:0005737">
    <property type="term" value="C:cytoplasm"/>
    <property type="evidence" value="ECO:0007669"/>
    <property type="project" value="UniProtKB-SubCell"/>
</dbReference>
<dbReference type="Gene3D" id="3.90.660.20">
    <property type="entry name" value="Protoporphyrinogen oxidase, mitochondrial, domain 2"/>
    <property type="match status" value="1"/>
</dbReference>
<dbReference type="Gene3D" id="3.50.50.60">
    <property type="entry name" value="FAD/NAD(P)-binding domain"/>
    <property type="match status" value="1"/>
</dbReference>
<evidence type="ECO:0000256" key="3">
    <source>
        <dbReference type="ARBA" id="ARBA00022827"/>
    </source>
</evidence>
<evidence type="ECO:0000259" key="7">
    <source>
        <dbReference type="Pfam" id="PF01593"/>
    </source>
</evidence>
<comment type="subcellular location">
    <subcellularLocation>
        <location evidence="6">Cytoplasm</location>
    </subcellularLocation>
</comment>
<keyword evidence="4 6" id="KW-0560">Oxidoreductase</keyword>
<dbReference type="OrthoDB" id="9805195at2"/>
<evidence type="ECO:0000313" key="8">
    <source>
        <dbReference type="EMBL" id="KAA1262544.1"/>
    </source>
</evidence>
<feature type="domain" description="Amine oxidase" evidence="7">
    <location>
        <begin position="10"/>
        <end position="474"/>
    </location>
</feature>
<dbReference type="InterPro" id="IPR036188">
    <property type="entry name" value="FAD/NAD-bd_sf"/>
</dbReference>
<keyword evidence="2 6" id="KW-0285">Flavoprotein</keyword>
<dbReference type="Gene3D" id="1.10.3110.10">
    <property type="entry name" value="protoporphyrinogen ix oxidase, domain 3"/>
    <property type="match status" value="1"/>
</dbReference>
<keyword evidence="5 6" id="KW-0350">Heme biosynthesis</keyword>
<dbReference type="AlphaFoldDB" id="A0A5B1CTI9"/>
<dbReference type="SUPFAM" id="SSF51905">
    <property type="entry name" value="FAD/NAD(P)-binding domain"/>
    <property type="match status" value="1"/>
</dbReference>
<dbReference type="UniPathway" id="UPA00252"/>
<evidence type="ECO:0000256" key="4">
    <source>
        <dbReference type="ARBA" id="ARBA00023002"/>
    </source>
</evidence>
<keyword evidence="9" id="KW-1185">Reference proteome</keyword>
<comment type="similarity">
    <text evidence="6">Belongs to the protoporphyrinogen/coproporphyrinogen oxidase family. Coproporphyrinogen III oxidase subfamily.</text>
</comment>
<comment type="catalytic activity">
    <reaction evidence="6">
        <text>coproporphyrinogen III + 3 O2 = coproporphyrin III + 3 H2O2</text>
        <dbReference type="Rhea" id="RHEA:43436"/>
        <dbReference type="ChEBI" id="CHEBI:15379"/>
        <dbReference type="ChEBI" id="CHEBI:16240"/>
        <dbReference type="ChEBI" id="CHEBI:57309"/>
        <dbReference type="ChEBI" id="CHEBI:131725"/>
        <dbReference type="EC" id="1.3.3.15"/>
    </reaction>
</comment>
<keyword evidence="6" id="KW-0963">Cytoplasm</keyword>
<dbReference type="Proteomes" id="UP000322699">
    <property type="component" value="Unassembled WGS sequence"/>
</dbReference>
<gene>
    <name evidence="8" type="primary">hemY</name>
    <name evidence="8" type="ORF">LF1_51100</name>
</gene>
<dbReference type="NCBIfam" id="TIGR00562">
    <property type="entry name" value="proto_IX_ox"/>
    <property type="match status" value="1"/>
</dbReference>